<dbReference type="InterPro" id="IPR036237">
    <property type="entry name" value="Xyl_isomerase-like_sf"/>
</dbReference>
<dbReference type="OrthoDB" id="2555274at2"/>
<dbReference type="AlphaFoldDB" id="A0A385SXV2"/>
<keyword evidence="1" id="KW-0732">Signal</keyword>
<dbReference type="EMBL" id="CP032382">
    <property type="protein sequence ID" value="AYB35702.1"/>
    <property type="molecule type" value="Genomic_DNA"/>
</dbReference>
<gene>
    <name evidence="3" type="ORF">D4L85_25285</name>
</gene>
<feature type="domain" description="Xylose isomerase-like TIM barrel" evidence="2">
    <location>
        <begin position="60"/>
        <end position="222"/>
    </location>
</feature>
<evidence type="ECO:0000313" key="4">
    <source>
        <dbReference type="Proteomes" id="UP000266183"/>
    </source>
</evidence>
<dbReference type="InterPro" id="IPR013022">
    <property type="entry name" value="Xyl_isomerase-like_TIM-brl"/>
</dbReference>
<evidence type="ECO:0000259" key="2">
    <source>
        <dbReference type="Pfam" id="PF01261"/>
    </source>
</evidence>
<dbReference type="PROSITE" id="PS51318">
    <property type="entry name" value="TAT"/>
    <property type="match status" value="1"/>
</dbReference>
<keyword evidence="4" id="KW-1185">Reference proteome</keyword>
<name>A0A385SXV2_9BACT</name>
<proteinExistence type="predicted"/>
<evidence type="ECO:0000256" key="1">
    <source>
        <dbReference type="SAM" id="SignalP"/>
    </source>
</evidence>
<dbReference type="InterPro" id="IPR006311">
    <property type="entry name" value="TAT_signal"/>
</dbReference>
<keyword evidence="3" id="KW-0413">Isomerase</keyword>
<dbReference type="KEGG" id="chk:D4L85_25285"/>
<feature type="chain" id="PRO_5017391150" evidence="1">
    <location>
        <begin position="21"/>
        <end position="306"/>
    </location>
</feature>
<accession>A0A385SXV2</accession>
<dbReference type="Gene3D" id="3.20.20.150">
    <property type="entry name" value="Divalent-metal-dependent TIM barrel enzymes"/>
    <property type="match status" value="1"/>
</dbReference>
<organism evidence="3 4">
    <name type="scientific">Chryseolinea soli</name>
    <dbReference type="NCBI Taxonomy" id="2321403"/>
    <lineage>
        <taxon>Bacteria</taxon>
        <taxon>Pseudomonadati</taxon>
        <taxon>Bacteroidota</taxon>
        <taxon>Cytophagia</taxon>
        <taxon>Cytophagales</taxon>
        <taxon>Fulvivirgaceae</taxon>
        <taxon>Chryseolinea</taxon>
    </lineage>
</organism>
<dbReference type="GO" id="GO:0016853">
    <property type="term" value="F:isomerase activity"/>
    <property type="evidence" value="ECO:0007669"/>
    <property type="project" value="UniProtKB-KW"/>
</dbReference>
<evidence type="ECO:0000313" key="3">
    <source>
        <dbReference type="EMBL" id="AYB35702.1"/>
    </source>
</evidence>
<protein>
    <submittedName>
        <fullName evidence="3">Sugar phosphate isomerase/epimerase</fullName>
    </submittedName>
</protein>
<dbReference type="SUPFAM" id="SSF51658">
    <property type="entry name" value="Xylose isomerase-like"/>
    <property type="match status" value="1"/>
</dbReference>
<feature type="signal peptide" evidence="1">
    <location>
        <begin position="1"/>
        <end position="20"/>
    </location>
</feature>
<dbReference type="Proteomes" id="UP000266183">
    <property type="component" value="Chromosome"/>
</dbReference>
<sequence length="306" mass="34882">MSITRRNFLALSALSGTTLAMNPLESLSKPFAHHTAAAGFELLIFATNWGYTGSWDEFCAAIKKEGYDGAEAWYPLDATERKSFLDAFHKHNLKYGFLVGGSEADYQKHFQQFKTSLEPAALANPVYINCHSGRDHFSFEQNKTFIDLTTEVSERTKVPIYHETHRSRILYAAPVARQYMEKIAPLRITLDISHWCNVHESFLVDQTETVALALSRTGHIHARIGHAEGPQVNDPRAPEWKDAVDAHFAWWDKVVEAKRKEGKRLTMLTEFGPIDYMPAVPYTRQALANQWEINVHMLKTLRARYA</sequence>
<dbReference type="Pfam" id="PF01261">
    <property type="entry name" value="AP_endonuc_2"/>
    <property type="match status" value="1"/>
</dbReference>
<reference evidence="4" key="1">
    <citation type="submission" date="2018-09" db="EMBL/GenBank/DDBJ databases">
        <title>Chryseolinea sp. KIS68-18 isolated from soil.</title>
        <authorList>
            <person name="Weon H.-Y."/>
            <person name="Kwon S.-W."/>
            <person name="Lee S.A."/>
        </authorList>
    </citation>
    <scope>NUCLEOTIDE SEQUENCE [LARGE SCALE GENOMIC DNA]</scope>
    <source>
        <strain evidence="4">KIS68-18</strain>
    </source>
</reference>